<evidence type="ECO:0000256" key="1">
    <source>
        <dbReference type="ARBA" id="ARBA00002397"/>
    </source>
</evidence>
<evidence type="ECO:0000256" key="3">
    <source>
        <dbReference type="ARBA" id="ARBA00022795"/>
    </source>
</evidence>
<dbReference type="InterPro" id="IPR036679">
    <property type="entry name" value="FlgN-like_sf"/>
</dbReference>
<dbReference type="SUPFAM" id="SSF140566">
    <property type="entry name" value="FlgN-like"/>
    <property type="match status" value="1"/>
</dbReference>
<sequence>MSDTKGQQLRLLYLVIQQDTKIQQKLISVMERLHEALLELDTEQVNVLVQTQHQLLTSIEKNGHQREQLLAVLGISADRQGMQRMLAQLPELLREQFTRLWDVYTRTIKTSHQLNLRNGQLMSQQNQLITRMLTGSPTTYGDSEPTANYSSRFIAEG</sequence>
<dbReference type="Pfam" id="PF05130">
    <property type="entry name" value="FlgN"/>
    <property type="match status" value="1"/>
</dbReference>
<comment type="similarity">
    <text evidence="2">Belongs to the FlgN family.</text>
</comment>
<comment type="function">
    <text evidence="1">Required for the efficient initiation of filament assembly.</text>
</comment>
<accession>A0ABN8E3X7</accession>
<keyword evidence="3" id="KW-1005">Bacterial flagellum biogenesis</keyword>
<dbReference type="Proteomes" id="UP000838748">
    <property type="component" value="Unassembled WGS sequence"/>
</dbReference>
<keyword evidence="6" id="KW-1185">Reference proteome</keyword>
<gene>
    <name evidence="5" type="ORF">VMF7928_02602</name>
</gene>
<evidence type="ECO:0000313" key="5">
    <source>
        <dbReference type="EMBL" id="CAH0540073.1"/>
    </source>
</evidence>
<protein>
    <recommendedName>
        <fullName evidence="7">FlgN protein</fullName>
    </recommendedName>
</protein>
<feature type="region of interest" description="Disordered" evidence="4">
    <location>
        <begin position="135"/>
        <end position="157"/>
    </location>
</feature>
<evidence type="ECO:0000313" key="6">
    <source>
        <dbReference type="Proteomes" id="UP000838748"/>
    </source>
</evidence>
<organism evidence="5 6">
    <name type="scientific">Vibrio marisflavi CECT 7928</name>
    <dbReference type="NCBI Taxonomy" id="634439"/>
    <lineage>
        <taxon>Bacteria</taxon>
        <taxon>Pseudomonadati</taxon>
        <taxon>Pseudomonadota</taxon>
        <taxon>Gammaproteobacteria</taxon>
        <taxon>Vibrionales</taxon>
        <taxon>Vibrionaceae</taxon>
        <taxon>Vibrio</taxon>
    </lineage>
</organism>
<comment type="caution">
    <text evidence="5">The sequence shown here is derived from an EMBL/GenBank/DDBJ whole genome shotgun (WGS) entry which is preliminary data.</text>
</comment>
<evidence type="ECO:0000256" key="4">
    <source>
        <dbReference type="SAM" id="MobiDB-lite"/>
    </source>
</evidence>
<reference evidence="5" key="1">
    <citation type="submission" date="2021-11" db="EMBL/GenBank/DDBJ databases">
        <authorList>
            <person name="Rodrigo-Torres L."/>
            <person name="Arahal R. D."/>
            <person name="Lucena T."/>
        </authorList>
    </citation>
    <scope>NUCLEOTIDE SEQUENCE</scope>
    <source>
        <strain evidence="5">CECT 7928</strain>
    </source>
</reference>
<feature type="compositionally biased region" description="Polar residues" evidence="4">
    <location>
        <begin position="135"/>
        <end position="151"/>
    </location>
</feature>
<evidence type="ECO:0008006" key="7">
    <source>
        <dbReference type="Google" id="ProtNLM"/>
    </source>
</evidence>
<proteinExistence type="inferred from homology"/>
<dbReference type="Gene3D" id="1.20.58.300">
    <property type="entry name" value="FlgN-like"/>
    <property type="match status" value="1"/>
</dbReference>
<dbReference type="InterPro" id="IPR007809">
    <property type="entry name" value="FlgN-like"/>
</dbReference>
<evidence type="ECO:0000256" key="2">
    <source>
        <dbReference type="ARBA" id="ARBA00007703"/>
    </source>
</evidence>
<dbReference type="EMBL" id="CAKLDM010000002">
    <property type="protein sequence ID" value="CAH0540073.1"/>
    <property type="molecule type" value="Genomic_DNA"/>
</dbReference>
<name>A0ABN8E3X7_9VIBR</name>
<dbReference type="RefSeq" id="WP_237362094.1">
    <property type="nucleotide sequence ID" value="NZ_CAKLDM010000002.1"/>
</dbReference>